<dbReference type="InterPro" id="IPR029069">
    <property type="entry name" value="HotDog_dom_sf"/>
</dbReference>
<dbReference type="STRING" id="1121022.GCA_000376105_01678"/>
<proteinExistence type="predicted"/>
<sequence length="153" mass="17615">MAKADRFKLINWYPPLIGAGIRVIENSADFTAITVEMKLRWWNKNVVGTQFGGSLYMMCDPFFMAILMTKLGRDYIVWDKAAAIRFLKPGRRHVRAHFHIPPEEIARVKLEADTKGKYDAEFEVDIVDTEGTVIAKVHKTLYVRRKDAKRAEA</sequence>
<dbReference type="OrthoDB" id="9814774at2"/>
<dbReference type="AlphaFoldDB" id="V4Q3A0"/>
<dbReference type="EMBL" id="AWGB01000005">
    <property type="protein sequence ID" value="ESQ94159.1"/>
    <property type="molecule type" value="Genomic_DNA"/>
</dbReference>
<organism evidence="1 2">
    <name type="scientific">Asticcacaulis benevestitus DSM 16100 = ATCC BAA-896</name>
    <dbReference type="NCBI Taxonomy" id="1121022"/>
    <lineage>
        <taxon>Bacteria</taxon>
        <taxon>Pseudomonadati</taxon>
        <taxon>Pseudomonadota</taxon>
        <taxon>Alphaproteobacteria</taxon>
        <taxon>Caulobacterales</taxon>
        <taxon>Caulobacteraceae</taxon>
        <taxon>Asticcacaulis</taxon>
    </lineage>
</organism>
<dbReference type="InterPro" id="IPR027961">
    <property type="entry name" value="DUF4442"/>
</dbReference>
<evidence type="ECO:0008006" key="3">
    <source>
        <dbReference type="Google" id="ProtNLM"/>
    </source>
</evidence>
<gene>
    <name evidence="1" type="ORF">ABENE_03445</name>
</gene>
<dbReference type="PATRIC" id="fig|1121022.4.peg.683"/>
<keyword evidence="2" id="KW-1185">Reference proteome</keyword>
<reference evidence="1 2" key="1">
    <citation type="journal article" date="2014" name="Nature">
        <title>Sequential evolution of bacterial morphology by co-option of a developmental regulator.</title>
        <authorList>
            <person name="Jiang C."/>
            <person name="Brown P.J."/>
            <person name="Ducret A."/>
            <person name="Brun Y.V."/>
        </authorList>
    </citation>
    <scope>NUCLEOTIDE SEQUENCE [LARGE SCALE GENOMIC DNA]</scope>
    <source>
        <strain evidence="1 2">DSM 16100</strain>
    </source>
</reference>
<dbReference type="eggNOG" id="COG2050">
    <property type="taxonomic scope" value="Bacteria"/>
</dbReference>
<dbReference type="Gene3D" id="3.10.129.10">
    <property type="entry name" value="Hotdog Thioesterase"/>
    <property type="match status" value="1"/>
</dbReference>
<dbReference type="Proteomes" id="UP000017837">
    <property type="component" value="Unassembled WGS sequence"/>
</dbReference>
<accession>V4Q3A0</accession>
<evidence type="ECO:0000313" key="1">
    <source>
        <dbReference type="EMBL" id="ESQ94159.1"/>
    </source>
</evidence>
<evidence type="ECO:0000313" key="2">
    <source>
        <dbReference type="Proteomes" id="UP000017837"/>
    </source>
</evidence>
<dbReference type="SUPFAM" id="SSF54637">
    <property type="entry name" value="Thioesterase/thiol ester dehydrase-isomerase"/>
    <property type="match status" value="1"/>
</dbReference>
<protein>
    <recommendedName>
        <fullName evidence="3">Translation elongation factor P (EF-P)</fullName>
    </recommendedName>
</protein>
<dbReference type="RefSeq" id="WP_018081346.1">
    <property type="nucleotide sequence ID" value="NZ_AQWM01000005.1"/>
</dbReference>
<comment type="caution">
    <text evidence="1">The sequence shown here is derived from an EMBL/GenBank/DDBJ whole genome shotgun (WGS) entry which is preliminary data.</text>
</comment>
<name>V4Q3A0_9CAUL</name>
<dbReference type="Pfam" id="PF14539">
    <property type="entry name" value="DUF4442"/>
    <property type="match status" value="1"/>
</dbReference>